<name>A0AA36ARY5_OCTVU</name>
<sequence>MYTVRRATMKREYNKFKMLKYQYLHRHDGGLVGGVITIKVAAMIHAVTPLLHLLLEMIVDVTAAAAKFVTAAKFSTAAKILVAICAAAVVEQLLPIPYC</sequence>
<organism evidence="1 2">
    <name type="scientific">Octopus vulgaris</name>
    <name type="common">Common octopus</name>
    <dbReference type="NCBI Taxonomy" id="6645"/>
    <lineage>
        <taxon>Eukaryota</taxon>
        <taxon>Metazoa</taxon>
        <taxon>Spiralia</taxon>
        <taxon>Lophotrochozoa</taxon>
        <taxon>Mollusca</taxon>
        <taxon>Cephalopoda</taxon>
        <taxon>Coleoidea</taxon>
        <taxon>Octopodiformes</taxon>
        <taxon>Octopoda</taxon>
        <taxon>Incirrata</taxon>
        <taxon>Octopodidae</taxon>
        <taxon>Octopus</taxon>
    </lineage>
</organism>
<evidence type="ECO:0000313" key="2">
    <source>
        <dbReference type="Proteomes" id="UP001162480"/>
    </source>
</evidence>
<protein>
    <submittedName>
        <fullName evidence="1">Uncharacterized protein</fullName>
    </submittedName>
</protein>
<reference evidence="1" key="1">
    <citation type="submission" date="2023-08" db="EMBL/GenBank/DDBJ databases">
        <authorList>
            <person name="Alioto T."/>
            <person name="Alioto T."/>
            <person name="Gomez Garrido J."/>
        </authorList>
    </citation>
    <scope>NUCLEOTIDE SEQUENCE</scope>
</reference>
<gene>
    <name evidence="1" type="ORF">OCTVUL_1B010535</name>
</gene>
<accession>A0AA36ARY5</accession>
<dbReference type="AlphaFoldDB" id="A0AA36ARY5"/>
<keyword evidence="2" id="KW-1185">Reference proteome</keyword>
<dbReference type="Proteomes" id="UP001162480">
    <property type="component" value="Chromosome 3"/>
</dbReference>
<dbReference type="EMBL" id="OX597816">
    <property type="protein sequence ID" value="CAI9719702.1"/>
    <property type="molecule type" value="Genomic_DNA"/>
</dbReference>
<evidence type="ECO:0000313" key="1">
    <source>
        <dbReference type="EMBL" id="CAI9719702.1"/>
    </source>
</evidence>
<proteinExistence type="predicted"/>